<dbReference type="OrthoDB" id="6782111at2759"/>
<dbReference type="AlphaFoldDB" id="N6T1U5"/>
<sequence>DELQRIHLLTGKNLLNTEKQYNLHTLFETHKTDAISVEGWVQQEQKYPVSSILHYKIQGRIDIDILNLNSDDFVLIIMNQAQAEMKKNWLQDFMHRWNTWNLHISIAAFLSEVKGRIVDRNAENFAILPFHFQKDDCIVPGMLIKPGGKIYQK</sequence>
<organism evidence="1">
    <name type="scientific">Dendroctonus ponderosae</name>
    <name type="common">Mountain pine beetle</name>
    <dbReference type="NCBI Taxonomy" id="77166"/>
    <lineage>
        <taxon>Eukaryota</taxon>
        <taxon>Metazoa</taxon>
        <taxon>Ecdysozoa</taxon>
        <taxon>Arthropoda</taxon>
        <taxon>Hexapoda</taxon>
        <taxon>Insecta</taxon>
        <taxon>Pterygota</taxon>
        <taxon>Neoptera</taxon>
        <taxon>Endopterygota</taxon>
        <taxon>Coleoptera</taxon>
        <taxon>Polyphaga</taxon>
        <taxon>Cucujiformia</taxon>
        <taxon>Curculionidae</taxon>
        <taxon>Scolytinae</taxon>
        <taxon>Dendroctonus</taxon>
    </lineage>
</organism>
<gene>
    <name evidence="1" type="ORF">YQE_09360</name>
</gene>
<feature type="non-terminal residue" evidence="1">
    <location>
        <position position="1"/>
    </location>
</feature>
<protein>
    <submittedName>
        <fullName evidence="1">Uncharacterized protein</fullName>
    </submittedName>
</protein>
<proteinExistence type="predicted"/>
<dbReference type="EMBL" id="KB741080">
    <property type="protein sequence ID" value="ENN74044.1"/>
    <property type="molecule type" value="Genomic_DNA"/>
</dbReference>
<accession>N6T1U5</accession>
<name>N6T1U5_DENPD</name>
<evidence type="ECO:0000313" key="1">
    <source>
        <dbReference type="EMBL" id="ENN74044.1"/>
    </source>
</evidence>
<dbReference type="HOGENOM" id="CLU_1717775_0_0_1"/>
<reference evidence="1" key="1">
    <citation type="journal article" date="2013" name="Genome Biol.">
        <title>Draft genome of the mountain pine beetle, Dendroctonus ponderosae Hopkins, a major forest pest.</title>
        <authorList>
            <person name="Keeling C.I."/>
            <person name="Yuen M.M."/>
            <person name="Liao N.Y."/>
            <person name="Docking T.R."/>
            <person name="Chan S.K."/>
            <person name="Taylor G.A."/>
            <person name="Palmquist D.L."/>
            <person name="Jackman S.D."/>
            <person name="Nguyen A."/>
            <person name="Li M."/>
            <person name="Henderson H."/>
            <person name="Janes J.K."/>
            <person name="Zhao Y."/>
            <person name="Pandoh P."/>
            <person name="Moore R."/>
            <person name="Sperling F.A."/>
            <person name="Huber D.P."/>
            <person name="Birol I."/>
            <person name="Jones S.J."/>
            <person name="Bohlmann J."/>
        </authorList>
    </citation>
    <scope>NUCLEOTIDE SEQUENCE</scope>
</reference>